<evidence type="ECO:0000313" key="1">
    <source>
        <dbReference type="EMBL" id="RNA43518.1"/>
    </source>
</evidence>
<organism evidence="1 2">
    <name type="scientific">Brachionus plicatilis</name>
    <name type="common">Marine rotifer</name>
    <name type="synonym">Brachionus muelleri</name>
    <dbReference type="NCBI Taxonomy" id="10195"/>
    <lineage>
        <taxon>Eukaryota</taxon>
        <taxon>Metazoa</taxon>
        <taxon>Spiralia</taxon>
        <taxon>Gnathifera</taxon>
        <taxon>Rotifera</taxon>
        <taxon>Eurotatoria</taxon>
        <taxon>Monogononta</taxon>
        <taxon>Pseudotrocha</taxon>
        <taxon>Ploima</taxon>
        <taxon>Brachionidae</taxon>
        <taxon>Brachionus</taxon>
    </lineage>
</organism>
<dbReference type="Proteomes" id="UP000276133">
    <property type="component" value="Unassembled WGS sequence"/>
</dbReference>
<evidence type="ECO:0000313" key="2">
    <source>
        <dbReference type="Proteomes" id="UP000276133"/>
    </source>
</evidence>
<keyword evidence="2" id="KW-1185">Reference proteome</keyword>
<reference evidence="1 2" key="1">
    <citation type="journal article" date="2018" name="Sci. Rep.">
        <title>Genomic signatures of local adaptation to the degree of environmental predictability in rotifers.</title>
        <authorList>
            <person name="Franch-Gras L."/>
            <person name="Hahn C."/>
            <person name="Garcia-Roger E.M."/>
            <person name="Carmona M.J."/>
            <person name="Serra M."/>
            <person name="Gomez A."/>
        </authorList>
    </citation>
    <scope>NUCLEOTIDE SEQUENCE [LARGE SCALE GENOMIC DNA]</scope>
    <source>
        <strain evidence="1">HYR1</strain>
    </source>
</reference>
<proteinExistence type="predicted"/>
<protein>
    <submittedName>
        <fullName evidence="1">Uncharacterized protein</fullName>
    </submittedName>
</protein>
<name>A0A3M7T6S1_BRAPC</name>
<gene>
    <name evidence="1" type="ORF">BpHYR1_044318</name>
</gene>
<sequence length="116" mass="12969">MVQKLKESVDDQIEDNGCVKRTDFDHVRVKTVGYADVAHVQVFYLFVAAHFSHFENLLALSILVQKTSPVPSIYLFCKSLQISAINLHSYATLCKSLQNSANLCKSLHSSAINLQN</sequence>
<dbReference type="EMBL" id="REGN01000218">
    <property type="protein sequence ID" value="RNA43518.1"/>
    <property type="molecule type" value="Genomic_DNA"/>
</dbReference>
<accession>A0A3M7T6S1</accession>
<comment type="caution">
    <text evidence="1">The sequence shown here is derived from an EMBL/GenBank/DDBJ whole genome shotgun (WGS) entry which is preliminary data.</text>
</comment>
<dbReference type="AlphaFoldDB" id="A0A3M7T6S1"/>